<reference evidence="7" key="1">
    <citation type="journal article" date="2021" name="Genome Biol. Evol.">
        <title>The assembled and annotated genome of the fairy-ring fungus Marasmius oreades.</title>
        <authorList>
            <person name="Hiltunen M."/>
            <person name="Ament-Velasquez S.L."/>
            <person name="Johannesson H."/>
        </authorList>
    </citation>
    <scope>NUCLEOTIDE SEQUENCE</scope>
    <source>
        <strain evidence="7">03SP1</strain>
    </source>
</reference>
<feature type="coiled-coil region" evidence="4">
    <location>
        <begin position="515"/>
        <end position="584"/>
    </location>
</feature>
<keyword evidence="3" id="KW-0067">ATP-binding</keyword>
<dbReference type="PROSITE" id="PS50067">
    <property type="entry name" value="KINESIN_MOTOR_2"/>
    <property type="match status" value="1"/>
</dbReference>
<dbReference type="GeneID" id="66077324"/>
<dbReference type="Proteomes" id="UP001049176">
    <property type="component" value="Chromosome 5"/>
</dbReference>
<dbReference type="GO" id="GO:0005524">
    <property type="term" value="F:ATP binding"/>
    <property type="evidence" value="ECO:0007669"/>
    <property type="project" value="UniProtKB-UniRule"/>
</dbReference>
<evidence type="ECO:0000256" key="1">
    <source>
        <dbReference type="ARBA" id="ARBA00023054"/>
    </source>
</evidence>
<keyword evidence="3" id="KW-0547">Nucleotide-binding</keyword>
<feature type="coiled-coil region" evidence="4">
    <location>
        <begin position="681"/>
        <end position="741"/>
    </location>
</feature>
<dbReference type="Pfam" id="PF00225">
    <property type="entry name" value="Kinesin"/>
    <property type="match status" value="1"/>
</dbReference>
<dbReference type="Gene3D" id="3.40.850.10">
    <property type="entry name" value="Kinesin motor domain"/>
    <property type="match status" value="1"/>
</dbReference>
<evidence type="ECO:0000256" key="2">
    <source>
        <dbReference type="ARBA" id="ARBA00023175"/>
    </source>
</evidence>
<dbReference type="RefSeq" id="XP_043008316.1">
    <property type="nucleotide sequence ID" value="XM_043153033.1"/>
</dbReference>
<feature type="compositionally biased region" description="Low complexity" evidence="5">
    <location>
        <begin position="761"/>
        <end position="774"/>
    </location>
</feature>
<dbReference type="PRINTS" id="PR00380">
    <property type="entry name" value="KINESINHEAVY"/>
</dbReference>
<comment type="similarity">
    <text evidence="3">Belongs to the TRAFAC class myosin-kinesin ATPase superfamily. Kinesin family.</text>
</comment>
<dbReference type="InterPro" id="IPR027640">
    <property type="entry name" value="Kinesin-like_fam"/>
</dbReference>
<feature type="region of interest" description="Disordered" evidence="5">
    <location>
        <begin position="372"/>
        <end position="406"/>
    </location>
</feature>
<dbReference type="GO" id="GO:0008017">
    <property type="term" value="F:microtubule binding"/>
    <property type="evidence" value="ECO:0007669"/>
    <property type="project" value="InterPro"/>
</dbReference>
<protein>
    <recommendedName>
        <fullName evidence="6">Kinesin motor domain-containing protein</fullName>
    </recommendedName>
</protein>
<feature type="region of interest" description="Disordered" evidence="5">
    <location>
        <begin position="1"/>
        <end position="98"/>
    </location>
</feature>
<feature type="compositionally biased region" description="Polar residues" evidence="5">
    <location>
        <begin position="25"/>
        <end position="38"/>
    </location>
</feature>
<comment type="caution">
    <text evidence="7">The sequence shown here is derived from an EMBL/GenBank/DDBJ whole genome shotgun (WGS) entry which is preliminary data.</text>
</comment>
<evidence type="ECO:0000256" key="4">
    <source>
        <dbReference type="SAM" id="Coils"/>
    </source>
</evidence>
<dbReference type="InterPro" id="IPR036961">
    <property type="entry name" value="Kinesin_motor_dom_sf"/>
</dbReference>
<evidence type="ECO:0000256" key="3">
    <source>
        <dbReference type="PROSITE-ProRule" id="PRU00283"/>
    </source>
</evidence>
<sequence>MSSVSSTPASKITRPALFTPKRPLSSLSNTSAPQTLLPSTHKRYKAPVTVESRPRNYVGRPKPTLATVPGTPVKEGTDGGPRTPGTPRSKSRQGAESPTLMPAMSEMDVSNVDPEEVLVDSQTVEAGDISGELDEALLKTIQVDHGKRDKVMVSIRIRPTDKQSAWKSTPGSNSIQLNPAHARNPNLMSATTSTNSATPTTFHFDSILTGTPNKPIYTTVARSHVHAAMEGFNAVIFAYGQTASGKTYTLSGDEDEPGIIPRAMRDVFGYIKRTADREYLLRCSYLEIYNETIHDLLAPPGSGNQVQIQGGNGSEIILSPLREEVVTSLKGVNEVLKRGERHRRTACTDWNDRSSRSHSVFRLVVESRERGCGPVDETELRAPSRSGRATPGPGATGSRLQAREGKSVQTSILSLIDLAGSEKATSDKDRTREGKYINTSLLTLGTVIGTLSENAAKNKSDHVPYRNSKLTRMLQPSLAGNARISVICTINPDPAAVAESTSTLSFAKRVKGVKLNAQKKEILDTDALIERYRKEIEDLKRRLAEKEAVSDAPARMRRLSAQEKQDESKAMKELNDRIQQLTKLILTSNTIEEGGSESRPASPVKVDFDMSPYQLQQELLSARLQLETQARQILSLEAALEQPPVDDGNDKIIAEQSEKIRELEIVTRGTREDGGDIGEFAETLKNLRAEVEREVRATVEREWAAKVEEEKRRREEGQKWAEEVVKELEKEKKNRIKLEDERRALAAFVSKFDSLGLGLTLPSSSPSRRTSSIIPPMPSPRGAAAAFAERKHLRSLRSRKNQLQDEDDRLIPFPTGDSMQTVDSNTSMSTATTAVSLDTEFDLRLSLGEDSPFKLEVCGGKMLPSLLEEEWGTMLEAETGDVSFEGEVRVGSPTKTIRVSKGLPLVRNKENLPA</sequence>
<keyword evidence="1 4" id="KW-0175">Coiled coil</keyword>
<dbReference type="InterPro" id="IPR001752">
    <property type="entry name" value="Kinesin_motor_dom"/>
</dbReference>
<proteinExistence type="inferred from homology"/>
<dbReference type="GO" id="GO:0003777">
    <property type="term" value="F:microtubule motor activity"/>
    <property type="evidence" value="ECO:0007669"/>
    <property type="project" value="InterPro"/>
</dbReference>
<feature type="compositionally biased region" description="Polar residues" evidence="5">
    <location>
        <begin position="1"/>
        <end position="10"/>
    </location>
</feature>
<feature type="domain" description="Kinesin motor" evidence="6">
    <location>
        <begin position="150"/>
        <end position="513"/>
    </location>
</feature>
<dbReference type="KEGG" id="more:E1B28_008248"/>
<dbReference type="EMBL" id="CM032185">
    <property type="protein sequence ID" value="KAG7091846.1"/>
    <property type="molecule type" value="Genomic_DNA"/>
</dbReference>
<dbReference type="PANTHER" id="PTHR47968">
    <property type="entry name" value="CENTROMERE PROTEIN E"/>
    <property type="match status" value="1"/>
</dbReference>
<dbReference type="SMART" id="SM00129">
    <property type="entry name" value="KISc"/>
    <property type="match status" value="1"/>
</dbReference>
<dbReference type="InterPro" id="IPR027417">
    <property type="entry name" value="P-loop_NTPase"/>
</dbReference>
<dbReference type="OrthoDB" id="3176171at2759"/>
<evidence type="ECO:0000256" key="5">
    <source>
        <dbReference type="SAM" id="MobiDB-lite"/>
    </source>
</evidence>
<feature type="binding site" evidence="3">
    <location>
        <begin position="240"/>
        <end position="247"/>
    </location>
    <ligand>
        <name>ATP</name>
        <dbReference type="ChEBI" id="CHEBI:30616"/>
    </ligand>
</feature>
<dbReference type="PANTHER" id="PTHR47968:SF75">
    <property type="entry name" value="CENTROMERE-ASSOCIATED PROTEIN E"/>
    <property type="match status" value="1"/>
</dbReference>
<accession>A0A9P7UT43</accession>
<gene>
    <name evidence="7" type="ORF">E1B28_008248</name>
</gene>
<feature type="region of interest" description="Disordered" evidence="5">
    <location>
        <begin position="761"/>
        <end position="783"/>
    </location>
</feature>
<keyword evidence="8" id="KW-1185">Reference proteome</keyword>
<evidence type="ECO:0000259" key="6">
    <source>
        <dbReference type="PROSITE" id="PS50067"/>
    </source>
</evidence>
<evidence type="ECO:0000313" key="7">
    <source>
        <dbReference type="EMBL" id="KAG7091846.1"/>
    </source>
</evidence>
<dbReference type="SUPFAM" id="SSF52540">
    <property type="entry name" value="P-loop containing nucleoside triphosphate hydrolases"/>
    <property type="match status" value="1"/>
</dbReference>
<name>A0A9P7UT43_9AGAR</name>
<dbReference type="AlphaFoldDB" id="A0A9P7UT43"/>
<evidence type="ECO:0000313" key="8">
    <source>
        <dbReference type="Proteomes" id="UP001049176"/>
    </source>
</evidence>
<dbReference type="GO" id="GO:0007018">
    <property type="term" value="P:microtubule-based movement"/>
    <property type="evidence" value="ECO:0007669"/>
    <property type="project" value="InterPro"/>
</dbReference>
<organism evidence="7 8">
    <name type="scientific">Marasmius oreades</name>
    <name type="common">fairy-ring Marasmius</name>
    <dbReference type="NCBI Taxonomy" id="181124"/>
    <lineage>
        <taxon>Eukaryota</taxon>
        <taxon>Fungi</taxon>
        <taxon>Dikarya</taxon>
        <taxon>Basidiomycota</taxon>
        <taxon>Agaricomycotina</taxon>
        <taxon>Agaricomycetes</taxon>
        <taxon>Agaricomycetidae</taxon>
        <taxon>Agaricales</taxon>
        <taxon>Marasmiineae</taxon>
        <taxon>Marasmiaceae</taxon>
        <taxon>Marasmius</taxon>
    </lineage>
</organism>
<keyword evidence="2 3" id="KW-0505">Motor protein</keyword>